<dbReference type="InterPro" id="IPR033304">
    <property type="entry name" value="DLEC1"/>
</dbReference>
<evidence type="ECO:0000259" key="3">
    <source>
        <dbReference type="PROSITE" id="PS51371"/>
    </source>
</evidence>
<dbReference type="InterPro" id="IPR046342">
    <property type="entry name" value="CBS_dom_sf"/>
</dbReference>
<evidence type="ECO:0000313" key="5">
    <source>
        <dbReference type="Proteomes" id="UP000241769"/>
    </source>
</evidence>
<dbReference type="InterPro" id="IPR000644">
    <property type="entry name" value="CBS_dom"/>
</dbReference>
<dbReference type="CDD" id="cd02205">
    <property type="entry name" value="CBS_pair_SF"/>
    <property type="match status" value="1"/>
</dbReference>
<evidence type="ECO:0000313" key="4">
    <source>
        <dbReference type="EMBL" id="PRP88609.1"/>
    </source>
</evidence>
<dbReference type="EMBL" id="MDYQ01000009">
    <property type="protein sequence ID" value="PRP88609.1"/>
    <property type="molecule type" value="Genomic_DNA"/>
</dbReference>
<dbReference type="PANTHER" id="PTHR46348:SF1">
    <property type="entry name" value="DELETED IN LUNG AND ESOPHAGEAL CANCER PROTEIN 1"/>
    <property type="match status" value="1"/>
</dbReference>
<feature type="compositionally biased region" description="Polar residues" evidence="2">
    <location>
        <begin position="83"/>
        <end position="104"/>
    </location>
</feature>
<dbReference type="OrthoDB" id="2115465at2759"/>
<accession>A0A2P6NXD6</accession>
<feature type="domain" description="CBS" evidence="3">
    <location>
        <begin position="2030"/>
        <end position="2087"/>
    </location>
</feature>
<name>A0A2P6NXD6_9EUKA</name>
<dbReference type="STRING" id="1890364.A0A2P6NXD6"/>
<dbReference type="Pfam" id="PF00571">
    <property type="entry name" value="CBS"/>
    <property type="match status" value="1"/>
</dbReference>
<dbReference type="GO" id="GO:0005737">
    <property type="term" value="C:cytoplasm"/>
    <property type="evidence" value="ECO:0007669"/>
    <property type="project" value="TreeGrafter"/>
</dbReference>
<feature type="compositionally biased region" description="Polar residues" evidence="2">
    <location>
        <begin position="609"/>
        <end position="636"/>
    </location>
</feature>
<proteinExistence type="predicted"/>
<comment type="caution">
    <text evidence="4">The sequence shown here is derived from an EMBL/GenBank/DDBJ whole genome shotgun (WGS) entry which is preliminary data.</text>
</comment>
<dbReference type="Pfam" id="PF23277">
    <property type="entry name" value="Ig_Dlec1_1"/>
    <property type="match status" value="1"/>
</dbReference>
<sequence length="2090" mass="232755">MAMHTYLPCEASHKTTALMAQSVARSAVNRKVPGSSPGRSDAFFELHILARIIVVFHLMTTPTLMFEQRDHGWEDSFPESHFTGKQSTQGSDKNSRKIQSNPEDTTQKSRDQIDPARTANNEAIMRAASCAHVVIRLLLSDELVDLSSQNSKAIIHATFRRHIEIVPLFMFNSRVDPSAQVSDVVGVSTGDSKVTASYCVDLPGVIRNELEQSCQNPLRIYQFIIKRTSYYGPVNVVRVLLTDERAFSSESSNESMLSIFEGHLLSLTIIVGVVWPCVKFATTAWNFRETTALMAQSVARSAVNRKVPGSSPALHGHLCNIHIHKLHALMIRPMSSKSLLPGLEPGTFRLTAERATDCAIRAVVEISLMGGKYVYIIFHMSTRRRRKLARDDGHEDDVAKIELDAPDIQIDSSNEPSTKIITKSNTEPTIPKKEYLTEDLFISLVSEGIFSHTAPDASPRRGNIKNGFESEELAKEYESHVSAHRTKILGFSTLLQEQLAIHRPEEAAAMAETAAESKRANPNSSISRKKLDVRTNEGAVSVSTEPQASPVLPKDLLLDYRKLIEGIEREQDEILNSKRPMSAVSHHTPRKFVAVAREKSGGRVLATATDASRSQFTTRATNHTASRNTAQTQQAPLMQPPWNAVTSTEFSNVGGKFNKKNALPDPRPIFKFSPEKVSFTEYEVGGTYEQVISVKNISPVSKKINVMAPSGRAAFTVTNLKYPHEEGLLAAGMVLLMTVRFCPKALSTVTDRVILRTGDEERTSLVLTGQKSSPSFNLPSAFDCGFCVATMSTRLRLDITNSGEQDPDDGESVGIFSVCPSETEVHPNETISIEIHFFPSDNITYSARLCIESENSKHTMKLEGRGSHPHFSIEEIDDYTLNTSQNTRRVLSVASDFGETTPGAIVQKKFNLSNQSNLPLDFHWEIFRYESMYLAENPDTILSSLQWIDHPHFSVEPSAGLFPSGRKDFIVRYDPDQLGDHCFILRLVVDQMSREQRPQIDRAHLSPFTDHEGSRSIAVAEIQANGRSLGAKVLLKPQAIIVPKRLVVGQPFEQEVRVHNDSHAEVSYEWMDGFCDIQPKKGILRSKGDTIFRVSMQPDTAGAFHHTMMCKIDHSKPVQLYIQGEVERATLSVSPNFIDFSTVKLGSQIERTFYLNNPHDIEVSWEISRKACRFNRGVTEVSLSPMSGVIPARETQTVIVTATCQALERFALAHSIMCWTIPGSLSENCLYITGHTQLQKLYIDEYVLKVQMNKCFVGMPVQRTMRMHNPCPFVIRYHWEIGESNGDSWRIDALHQTIEITIDFFPISAAEVDALMVCHIEDDDPIGINVLAHIQGLQISYALTTSPEPPTEELYRSLPTDMNQEGRTMSVEALTMEDEIDFLAEKEMYFHIKNESSQATKESVHLEKEKSKMSSKGFSSLMDTQPHAKKEAEQALKDGLGLAYIIHVEKSAKEGGLSLLPPFMQKVIKITCYNDMVGRFTDVLHFYVEGMKARFDLPLTVSVVGSPLSILHNTLGVIEKGDQTIMNWGSVSSGAAETYRTLRITNHSSRDAALSWTFESSPSLFAITPSERAVLKKKTVEFRVAFRSQVEGSFSAKLRGKTSFLQTKSLSSDVFSLHQDMAEICVQLQARLEAKPERPLLMDGAEHGLTLTNSTGASLNFSLKYPDHLQIFAPKLVANGGRAVIVTPQHNFDLKHQESLSVVLRLIPTQLEGGDIVISPFILGIRSLFIPTVPYLALEAFGCFHNDHDTLLYGNNCCFGGLVTPSPALILYRSNSFSRDDPSLLEVNRSTIQRGVVSSDRRGFGGMLGSFSVANSLQPHDHVWKTQINMEGHVTQLLDSNEKRFIRLQKNQRVLDALLLMRKEDLLYAPVEISQNDWRMIDRIEINMQVIRNGPETLSWSLEKFCRESNRSEVSSITSQDAIEKAALLLTTFSWLVILNEAGPCGMISGHFKNLLEQTSKIVTSSPPEFILGCKTLGQAITHCASTRRMNGIAVADDEGNPKGILRIEDLQMITLENALRNFNTPLDQFLRAGISLVPEEVTIESAASQMKEGCLHRVFVSDTSGGVKGIIQSSDVIRLALEDKTKHSM</sequence>
<feature type="region of interest" description="Disordered" evidence="2">
    <location>
        <begin position="609"/>
        <end position="638"/>
    </location>
</feature>
<organism evidence="4 5">
    <name type="scientific">Planoprotostelium fungivorum</name>
    <dbReference type="NCBI Taxonomy" id="1890364"/>
    <lineage>
        <taxon>Eukaryota</taxon>
        <taxon>Amoebozoa</taxon>
        <taxon>Evosea</taxon>
        <taxon>Variosea</taxon>
        <taxon>Cavosteliida</taxon>
        <taxon>Cavosteliaceae</taxon>
        <taxon>Planoprotostelium</taxon>
    </lineage>
</organism>
<dbReference type="Gene3D" id="2.60.40.10">
    <property type="entry name" value="Immunoglobulins"/>
    <property type="match status" value="6"/>
</dbReference>
<dbReference type="Gene3D" id="3.10.580.10">
    <property type="entry name" value="CBS-domain"/>
    <property type="match status" value="1"/>
</dbReference>
<dbReference type="GO" id="GO:0015631">
    <property type="term" value="F:tubulin binding"/>
    <property type="evidence" value="ECO:0007669"/>
    <property type="project" value="TreeGrafter"/>
</dbReference>
<dbReference type="InterPro" id="IPR013783">
    <property type="entry name" value="Ig-like_fold"/>
</dbReference>
<dbReference type="InParanoid" id="A0A2P6NXD6"/>
<evidence type="ECO:0000256" key="1">
    <source>
        <dbReference type="PROSITE-ProRule" id="PRU00703"/>
    </source>
</evidence>
<reference evidence="4 5" key="1">
    <citation type="journal article" date="2018" name="Genome Biol. Evol.">
        <title>Multiple Roots of Fruiting Body Formation in Amoebozoa.</title>
        <authorList>
            <person name="Hillmann F."/>
            <person name="Forbes G."/>
            <person name="Novohradska S."/>
            <person name="Ferling I."/>
            <person name="Riege K."/>
            <person name="Groth M."/>
            <person name="Westermann M."/>
            <person name="Marz M."/>
            <person name="Spaller T."/>
            <person name="Winckler T."/>
            <person name="Schaap P."/>
            <person name="Glockner G."/>
        </authorList>
    </citation>
    <scope>NUCLEOTIDE SEQUENCE [LARGE SCALE GENOMIC DNA]</scope>
    <source>
        <strain evidence="4 5">Jena</strain>
    </source>
</reference>
<dbReference type="SUPFAM" id="SSF54631">
    <property type="entry name" value="CBS-domain pair"/>
    <property type="match status" value="1"/>
</dbReference>
<dbReference type="GO" id="GO:0008285">
    <property type="term" value="P:negative regulation of cell population proliferation"/>
    <property type="evidence" value="ECO:0007669"/>
    <property type="project" value="InterPro"/>
</dbReference>
<keyword evidence="1" id="KW-0129">CBS domain</keyword>
<dbReference type="Proteomes" id="UP000241769">
    <property type="component" value="Unassembled WGS sequence"/>
</dbReference>
<dbReference type="PANTHER" id="PTHR46348">
    <property type="entry name" value="DELETED IN LUNG AND ESOPHAGEAL CANCER PROTEIN 1"/>
    <property type="match status" value="1"/>
</dbReference>
<dbReference type="InterPro" id="IPR059041">
    <property type="entry name" value="Ig_DLEC1_1"/>
</dbReference>
<gene>
    <name evidence="4" type="ORF">PROFUN_03020</name>
</gene>
<keyword evidence="5" id="KW-1185">Reference proteome</keyword>
<feature type="region of interest" description="Disordered" evidence="2">
    <location>
        <begin position="76"/>
        <end position="113"/>
    </location>
</feature>
<dbReference type="PROSITE" id="PS51371">
    <property type="entry name" value="CBS"/>
    <property type="match status" value="1"/>
</dbReference>
<dbReference type="GO" id="GO:0005929">
    <property type="term" value="C:cilium"/>
    <property type="evidence" value="ECO:0007669"/>
    <property type="project" value="TreeGrafter"/>
</dbReference>
<evidence type="ECO:0000256" key="2">
    <source>
        <dbReference type="SAM" id="MobiDB-lite"/>
    </source>
</evidence>
<protein>
    <recommendedName>
        <fullName evidence="3">CBS domain-containing protein</fullName>
    </recommendedName>
</protein>